<reference evidence="19 20" key="1">
    <citation type="submission" date="2014-04" db="EMBL/GenBank/DDBJ databases">
        <authorList>
            <consortium name="DOE Joint Genome Institute"/>
            <person name="Kuo A."/>
            <person name="Martino E."/>
            <person name="Perotto S."/>
            <person name="Kohler A."/>
            <person name="Nagy L.G."/>
            <person name="Floudas D."/>
            <person name="Copeland A."/>
            <person name="Barry K.W."/>
            <person name="Cichocki N."/>
            <person name="Veneault-Fourrey C."/>
            <person name="LaButti K."/>
            <person name="Lindquist E.A."/>
            <person name="Lipzen A."/>
            <person name="Lundell T."/>
            <person name="Morin E."/>
            <person name="Murat C."/>
            <person name="Sun H."/>
            <person name="Tunlid A."/>
            <person name="Henrissat B."/>
            <person name="Grigoriev I.V."/>
            <person name="Hibbett D.S."/>
            <person name="Martin F."/>
            <person name="Nordberg H.P."/>
            <person name="Cantor M.N."/>
            <person name="Hua S.X."/>
        </authorList>
    </citation>
    <scope>NUCLEOTIDE SEQUENCE [LARGE SCALE GENOMIC DNA]</scope>
    <source>
        <strain evidence="19 20">Zn</strain>
    </source>
</reference>
<dbReference type="HOGENOM" id="CLU_007383_4_0_1"/>
<dbReference type="InParanoid" id="A0A0C3GQG4"/>
<dbReference type="UniPathway" id="UPA00796">
    <property type="reaction ID" value="UER00771"/>
</dbReference>
<accession>A0A0C3GQG4</accession>
<dbReference type="STRING" id="913774.A0A0C3GQG4"/>
<evidence type="ECO:0000256" key="9">
    <source>
        <dbReference type="ARBA" id="ARBA00022968"/>
    </source>
</evidence>
<evidence type="ECO:0000256" key="2">
    <source>
        <dbReference type="ARBA" id="ARBA00004447"/>
    </source>
</evidence>
<keyword evidence="7" id="KW-0812">Transmembrane</keyword>
<dbReference type="Proteomes" id="UP000054321">
    <property type="component" value="Unassembled WGS sequence"/>
</dbReference>
<evidence type="ECO:0000256" key="14">
    <source>
        <dbReference type="ARBA" id="ARBA00023180"/>
    </source>
</evidence>
<feature type="domain" description="NAD(P)-binding" evidence="18">
    <location>
        <begin position="4"/>
        <end position="309"/>
    </location>
</feature>
<evidence type="ECO:0000256" key="8">
    <source>
        <dbReference type="ARBA" id="ARBA00022793"/>
    </source>
</evidence>
<dbReference type="GO" id="GO:0033320">
    <property type="term" value="P:UDP-D-xylose biosynthetic process"/>
    <property type="evidence" value="ECO:0007669"/>
    <property type="project" value="UniProtKB-UniPathway"/>
</dbReference>
<dbReference type="GO" id="GO:0070403">
    <property type="term" value="F:NAD+ binding"/>
    <property type="evidence" value="ECO:0007669"/>
    <property type="project" value="InterPro"/>
</dbReference>
<comment type="catalytic activity">
    <reaction evidence="17">
        <text>UDP-alpha-D-glucuronate + H(+) = UDP-alpha-D-xylose + CO2</text>
        <dbReference type="Rhea" id="RHEA:23916"/>
        <dbReference type="ChEBI" id="CHEBI:15378"/>
        <dbReference type="ChEBI" id="CHEBI:16526"/>
        <dbReference type="ChEBI" id="CHEBI:57632"/>
        <dbReference type="ChEBI" id="CHEBI:58052"/>
        <dbReference type="EC" id="4.1.1.35"/>
    </reaction>
    <physiologicalReaction direction="left-to-right" evidence="17">
        <dbReference type="Rhea" id="RHEA:23917"/>
    </physiologicalReaction>
</comment>
<dbReference type="GO" id="GO:0048040">
    <property type="term" value="F:UDP-glucuronate decarboxylase activity"/>
    <property type="evidence" value="ECO:0007669"/>
    <property type="project" value="UniProtKB-EC"/>
</dbReference>
<name>A0A0C3GQG4_OIDMZ</name>
<dbReference type="OrthoDB" id="331544at2759"/>
<evidence type="ECO:0000256" key="3">
    <source>
        <dbReference type="ARBA" id="ARBA00005100"/>
    </source>
</evidence>
<keyword evidence="8" id="KW-0210">Decarboxylase</keyword>
<evidence type="ECO:0000256" key="1">
    <source>
        <dbReference type="ARBA" id="ARBA00001911"/>
    </source>
</evidence>
<evidence type="ECO:0000256" key="11">
    <source>
        <dbReference type="ARBA" id="ARBA00023027"/>
    </source>
</evidence>
<dbReference type="FunFam" id="3.40.50.720:FF:000065">
    <property type="entry name" value="UDP-glucuronic acid decarboxylase 1"/>
    <property type="match status" value="1"/>
</dbReference>
<gene>
    <name evidence="19" type="ORF">OIDMADRAFT_62281</name>
</gene>
<dbReference type="InterPro" id="IPR016040">
    <property type="entry name" value="NAD(P)-bd_dom"/>
</dbReference>
<keyword evidence="10" id="KW-1133">Transmembrane helix</keyword>
<evidence type="ECO:0000256" key="15">
    <source>
        <dbReference type="ARBA" id="ARBA00023239"/>
    </source>
</evidence>
<dbReference type="InterPro" id="IPR036291">
    <property type="entry name" value="NAD(P)-bd_dom_sf"/>
</dbReference>
<evidence type="ECO:0000256" key="6">
    <source>
        <dbReference type="ARBA" id="ARBA00018816"/>
    </source>
</evidence>
<keyword evidence="11" id="KW-0520">NAD</keyword>
<evidence type="ECO:0000256" key="5">
    <source>
        <dbReference type="ARBA" id="ARBA00012290"/>
    </source>
</evidence>
<dbReference type="SUPFAM" id="SSF51735">
    <property type="entry name" value="NAD(P)-binding Rossmann-fold domains"/>
    <property type="match status" value="1"/>
</dbReference>
<dbReference type="Gene3D" id="3.40.50.720">
    <property type="entry name" value="NAD(P)-binding Rossmann-like Domain"/>
    <property type="match status" value="1"/>
</dbReference>
<comment type="subcellular location">
    <subcellularLocation>
        <location evidence="2">Golgi apparatus</location>
        <location evidence="2">Golgi stack membrane</location>
        <topology evidence="2">Single-pass type II membrane protein</topology>
    </subcellularLocation>
</comment>
<keyword evidence="14" id="KW-0325">Glycoprotein</keyword>
<keyword evidence="12" id="KW-0333">Golgi apparatus</keyword>
<dbReference type="Pfam" id="PF16363">
    <property type="entry name" value="GDP_Man_Dehyd"/>
    <property type="match status" value="1"/>
</dbReference>
<evidence type="ECO:0000313" key="20">
    <source>
        <dbReference type="Proteomes" id="UP000054321"/>
    </source>
</evidence>
<keyword evidence="20" id="KW-1185">Reference proteome</keyword>
<dbReference type="InterPro" id="IPR044516">
    <property type="entry name" value="UXS-like"/>
</dbReference>
<evidence type="ECO:0000256" key="13">
    <source>
        <dbReference type="ARBA" id="ARBA00023136"/>
    </source>
</evidence>
<organism evidence="19 20">
    <name type="scientific">Oidiodendron maius (strain Zn)</name>
    <dbReference type="NCBI Taxonomy" id="913774"/>
    <lineage>
        <taxon>Eukaryota</taxon>
        <taxon>Fungi</taxon>
        <taxon>Dikarya</taxon>
        <taxon>Ascomycota</taxon>
        <taxon>Pezizomycotina</taxon>
        <taxon>Leotiomycetes</taxon>
        <taxon>Leotiomycetes incertae sedis</taxon>
        <taxon>Myxotrichaceae</taxon>
        <taxon>Oidiodendron</taxon>
    </lineage>
</organism>
<comment type="pathway">
    <text evidence="3">Nucleotide-sugar biosynthesis; UDP-alpha-D-xylose biosynthesis; UDP-alpha-D-xylose from UDP-alpha-D-glucuronate: step 1/1.</text>
</comment>
<evidence type="ECO:0000256" key="16">
    <source>
        <dbReference type="ARBA" id="ARBA00031585"/>
    </source>
</evidence>
<sequence>MSILVTGGAGFIGSHLVERLLQEGNNVVVVDCLWTGSADNIKKFQDNDKFKFINCDVRNCISIPEDMFGKILYIYHLACPASPDHFERSPVEILETCFQGTKNVLDLALKSKAKVLIASTSEIYGDPEVSPQSEKYWGNTNSFGPRSCYDEGKRITEALAYGYQKSHGLEIRIARIFNVYGPSMQIDDGRAVPNFIAAAKEGRPLLIYGDGSSTRSFQYVSDCVSGLIALMKSNYRQPVNIGNDIETRVDDIAKLIVELVQAKLGDESAAPDFKYLTAREDDPRRRKPDITLANEVLHWKPTVTLRDGLMATMDYFM</sequence>
<evidence type="ECO:0000259" key="18">
    <source>
        <dbReference type="Pfam" id="PF16363"/>
    </source>
</evidence>
<evidence type="ECO:0000313" key="19">
    <source>
        <dbReference type="EMBL" id="KIM92746.1"/>
    </source>
</evidence>
<protein>
    <recommendedName>
        <fullName evidence="6">UDP-glucuronic acid decarboxylase 1</fullName>
        <ecNumber evidence="5">4.1.1.35</ecNumber>
    </recommendedName>
    <alternativeName>
        <fullName evidence="16">UDP-glucuronate decarboxylase 1</fullName>
    </alternativeName>
</protein>
<proteinExistence type="inferred from homology"/>
<evidence type="ECO:0000256" key="7">
    <source>
        <dbReference type="ARBA" id="ARBA00022692"/>
    </source>
</evidence>
<dbReference type="GO" id="GO:0032580">
    <property type="term" value="C:Golgi cisterna membrane"/>
    <property type="evidence" value="ECO:0007669"/>
    <property type="project" value="UniProtKB-SubCell"/>
</dbReference>
<comment type="cofactor">
    <cofactor evidence="1">
        <name>NAD(+)</name>
        <dbReference type="ChEBI" id="CHEBI:57540"/>
    </cofactor>
</comment>
<keyword evidence="9" id="KW-0735">Signal-anchor</keyword>
<dbReference type="PANTHER" id="PTHR43078:SF6">
    <property type="entry name" value="UDP-GLUCURONIC ACID DECARBOXYLASE 1"/>
    <property type="match status" value="1"/>
</dbReference>
<dbReference type="GO" id="GO:0042732">
    <property type="term" value="P:D-xylose metabolic process"/>
    <property type="evidence" value="ECO:0007669"/>
    <property type="project" value="InterPro"/>
</dbReference>
<reference evidence="20" key="2">
    <citation type="submission" date="2015-01" db="EMBL/GenBank/DDBJ databases">
        <title>Evolutionary Origins and Diversification of the Mycorrhizal Mutualists.</title>
        <authorList>
            <consortium name="DOE Joint Genome Institute"/>
            <consortium name="Mycorrhizal Genomics Consortium"/>
            <person name="Kohler A."/>
            <person name="Kuo A."/>
            <person name="Nagy L.G."/>
            <person name="Floudas D."/>
            <person name="Copeland A."/>
            <person name="Barry K.W."/>
            <person name="Cichocki N."/>
            <person name="Veneault-Fourrey C."/>
            <person name="LaButti K."/>
            <person name="Lindquist E.A."/>
            <person name="Lipzen A."/>
            <person name="Lundell T."/>
            <person name="Morin E."/>
            <person name="Murat C."/>
            <person name="Riley R."/>
            <person name="Ohm R."/>
            <person name="Sun H."/>
            <person name="Tunlid A."/>
            <person name="Henrissat B."/>
            <person name="Grigoriev I.V."/>
            <person name="Hibbett D.S."/>
            <person name="Martin F."/>
        </authorList>
    </citation>
    <scope>NUCLEOTIDE SEQUENCE [LARGE SCALE GENOMIC DNA]</scope>
    <source>
        <strain evidence="20">Zn</strain>
    </source>
</reference>
<dbReference type="EMBL" id="KN832907">
    <property type="protein sequence ID" value="KIM92746.1"/>
    <property type="molecule type" value="Genomic_DNA"/>
</dbReference>
<evidence type="ECO:0000256" key="12">
    <source>
        <dbReference type="ARBA" id="ARBA00023034"/>
    </source>
</evidence>
<keyword evidence="13" id="KW-0472">Membrane</keyword>
<evidence type="ECO:0000256" key="17">
    <source>
        <dbReference type="ARBA" id="ARBA00049410"/>
    </source>
</evidence>
<dbReference type="AlphaFoldDB" id="A0A0C3GQG4"/>
<comment type="similarity">
    <text evidence="4">Belongs to the NAD(P)-dependent epimerase/dehydratase family. UDP-glucuronic acid decarboxylase subfamily.</text>
</comment>
<dbReference type="EC" id="4.1.1.35" evidence="5"/>
<dbReference type="PANTHER" id="PTHR43078">
    <property type="entry name" value="UDP-GLUCURONIC ACID DECARBOXYLASE-RELATED"/>
    <property type="match status" value="1"/>
</dbReference>
<evidence type="ECO:0000256" key="10">
    <source>
        <dbReference type="ARBA" id="ARBA00022989"/>
    </source>
</evidence>
<evidence type="ECO:0000256" key="4">
    <source>
        <dbReference type="ARBA" id="ARBA00007505"/>
    </source>
</evidence>
<keyword evidence="15" id="KW-0456">Lyase</keyword>